<keyword evidence="1" id="KW-0732">Signal</keyword>
<dbReference type="Gene3D" id="3.90.780.10">
    <property type="entry name" value="5'-Nucleotidase, C-terminal domain"/>
    <property type="match status" value="1"/>
</dbReference>
<dbReference type="InterPro" id="IPR029052">
    <property type="entry name" value="Metallo-depent_PP-like"/>
</dbReference>
<evidence type="ECO:0000313" key="7">
    <source>
        <dbReference type="EMBL" id="GEM03040.1"/>
    </source>
</evidence>
<keyword evidence="2" id="KW-0547">Nucleotide-binding</keyword>
<feature type="transmembrane region" description="Helical" evidence="4">
    <location>
        <begin position="567"/>
        <end position="586"/>
    </location>
</feature>
<dbReference type="Pfam" id="PF02872">
    <property type="entry name" value="5_nucleotid_C"/>
    <property type="match status" value="1"/>
</dbReference>
<dbReference type="InterPro" id="IPR004843">
    <property type="entry name" value="Calcineurin-like_PHP"/>
</dbReference>
<evidence type="ECO:0000256" key="3">
    <source>
        <dbReference type="SAM" id="MobiDB-lite"/>
    </source>
</evidence>
<feature type="domain" description="5'-Nucleotidase C-terminal" evidence="6">
    <location>
        <begin position="304"/>
        <end position="454"/>
    </location>
</feature>
<keyword evidence="4" id="KW-0472">Membrane</keyword>
<proteinExistence type="inferred from homology"/>
<evidence type="ECO:0000256" key="1">
    <source>
        <dbReference type="ARBA" id="ARBA00022729"/>
    </source>
</evidence>
<reference evidence="7 10" key="2">
    <citation type="submission" date="2019-07" db="EMBL/GenBank/DDBJ databases">
        <title>Whole genome shotgun sequence of Halolactibacillus miurensis NBRC 100873.</title>
        <authorList>
            <person name="Hosoyama A."/>
            <person name="Uohara A."/>
            <person name="Ohji S."/>
            <person name="Ichikawa N."/>
        </authorList>
    </citation>
    <scope>NUCLEOTIDE SEQUENCE [LARGE SCALE GENOMIC DNA]</scope>
    <source>
        <strain evidence="7 10">NBRC 100873</strain>
    </source>
</reference>
<dbReference type="Proteomes" id="UP000199139">
    <property type="component" value="Unassembled WGS sequence"/>
</dbReference>
<dbReference type="EMBL" id="FPAI01000001">
    <property type="protein sequence ID" value="SFS36740.1"/>
    <property type="molecule type" value="Genomic_DNA"/>
</dbReference>
<dbReference type="PANTHER" id="PTHR11575:SF24">
    <property type="entry name" value="5'-NUCLEOTIDASE"/>
    <property type="match status" value="1"/>
</dbReference>
<evidence type="ECO:0000256" key="2">
    <source>
        <dbReference type="RuleBase" id="RU362119"/>
    </source>
</evidence>
<keyword evidence="10" id="KW-1185">Reference proteome</keyword>
<evidence type="ECO:0008006" key="11">
    <source>
        <dbReference type="Google" id="ProtNLM"/>
    </source>
</evidence>
<evidence type="ECO:0000259" key="5">
    <source>
        <dbReference type="Pfam" id="PF00149"/>
    </source>
</evidence>
<dbReference type="Pfam" id="PF00149">
    <property type="entry name" value="Metallophos"/>
    <property type="match status" value="1"/>
</dbReference>
<dbReference type="EMBL" id="BJWJ01000001">
    <property type="protein sequence ID" value="GEM03040.1"/>
    <property type="molecule type" value="Genomic_DNA"/>
</dbReference>
<dbReference type="SUPFAM" id="SSF56300">
    <property type="entry name" value="Metallo-dependent phosphatases"/>
    <property type="match status" value="1"/>
</dbReference>
<feature type="domain" description="Calcineurin-like phosphoesterase" evidence="5">
    <location>
        <begin position="33"/>
        <end position="228"/>
    </location>
</feature>
<dbReference type="GO" id="GO:0000166">
    <property type="term" value="F:nucleotide binding"/>
    <property type="evidence" value="ECO:0007669"/>
    <property type="project" value="UniProtKB-KW"/>
</dbReference>
<organism evidence="8 9">
    <name type="scientific">Halolactibacillus miurensis</name>
    <dbReference type="NCBI Taxonomy" id="306541"/>
    <lineage>
        <taxon>Bacteria</taxon>
        <taxon>Bacillati</taxon>
        <taxon>Bacillota</taxon>
        <taxon>Bacilli</taxon>
        <taxon>Bacillales</taxon>
        <taxon>Bacillaceae</taxon>
        <taxon>Halolactibacillus</taxon>
    </lineage>
</organism>
<keyword evidence="2" id="KW-0378">Hydrolase</keyword>
<dbReference type="SUPFAM" id="SSF55816">
    <property type="entry name" value="5'-nucleotidase (syn. UDP-sugar hydrolase), C-terminal domain"/>
    <property type="match status" value="1"/>
</dbReference>
<feature type="compositionally biased region" description="Acidic residues" evidence="3">
    <location>
        <begin position="510"/>
        <end position="556"/>
    </location>
</feature>
<gene>
    <name evidence="7" type="ORF">HMI01_00280</name>
    <name evidence="8" type="ORF">SAMN05421668_101282</name>
</gene>
<dbReference type="Proteomes" id="UP000321773">
    <property type="component" value="Unassembled WGS sequence"/>
</dbReference>
<dbReference type="Gene3D" id="3.60.21.10">
    <property type="match status" value="1"/>
</dbReference>
<keyword evidence="4" id="KW-0812">Transmembrane</keyword>
<dbReference type="RefSeq" id="WP_089852746.1">
    <property type="nucleotide sequence ID" value="NZ_BJWJ01000001.1"/>
</dbReference>
<keyword evidence="4" id="KW-1133">Transmembrane helix</keyword>
<evidence type="ECO:0000313" key="10">
    <source>
        <dbReference type="Proteomes" id="UP000321773"/>
    </source>
</evidence>
<dbReference type="InterPro" id="IPR006179">
    <property type="entry name" value="5_nucleotidase/apyrase"/>
</dbReference>
<evidence type="ECO:0000313" key="9">
    <source>
        <dbReference type="Proteomes" id="UP000199139"/>
    </source>
</evidence>
<dbReference type="CDD" id="cd00845">
    <property type="entry name" value="MPP_UshA_N_like"/>
    <property type="match status" value="1"/>
</dbReference>
<dbReference type="STRING" id="306541.SAMN05421668_101282"/>
<evidence type="ECO:0000259" key="6">
    <source>
        <dbReference type="Pfam" id="PF02872"/>
    </source>
</evidence>
<dbReference type="GO" id="GO:0009166">
    <property type="term" value="P:nucleotide catabolic process"/>
    <property type="evidence" value="ECO:0007669"/>
    <property type="project" value="InterPro"/>
</dbReference>
<name>A0A1I6P9C5_9BACI</name>
<accession>A0A1I6P9C5</accession>
<sequence>MKRSKVMLLGFLAVLFVLISPLSVFGAEEPVTLKVFHTNDMHASIDDFGKMAAFLEAERAKVDHSLYLDAGDVSSGNPVVDLQGGTPIFTLLNAMKLDAMTIGNHEFDYGQEAFQSNKTLSNFPWLSANMTITDSSIPIDGVEPYHIFEFDGVKVGVLGLTEAPPATSPSGIVGLSFDNYLDTVTQYESLRDEVDILIGLNHVGIADDRRIAEATDFFDVIVGGHSHTQLDTPEMVNGTAIVQSGSNARNIGMLTLIFDSETKELTVEGSLQPVEALDDEVVDNEVQALVDGFNDASEELLSEVLGQTNTGLSREDRWMGDVQLGNMITDALRNFANTDIAITNNGGIRASIDPGDITAGDVFTVDPFGNVVTIVEMTGSELKEIIAYSYHRSLEDYGPQIDLQTSGLTYTIYTDEEGLYADSDLFVEGESIDLEATYSIATNNFIVEGGDGYNFSAATMIQEDAGLVTSALIQYIQETTEAEGAVDYDMTENRIQVKAQEETAPVEPEAPTEPEQPEQPVEEETPAEETDDSAIEEETESDEESGESTVEEETSEEGERLPDTATLTMNLLLIGTLLIGGSVFVIKKKGVE</sequence>
<evidence type="ECO:0000313" key="8">
    <source>
        <dbReference type="EMBL" id="SFS36740.1"/>
    </source>
</evidence>
<dbReference type="AlphaFoldDB" id="A0A1I6P9C5"/>
<feature type="region of interest" description="Disordered" evidence="3">
    <location>
        <begin position="499"/>
        <end position="563"/>
    </location>
</feature>
<reference evidence="8 9" key="1">
    <citation type="submission" date="2016-10" db="EMBL/GenBank/DDBJ databases">
        <authorList>
            <person name="de Groot N.N."/>
        </authorList>
    </citation>
    <scope>NUCLEOTIDE SEQUENCE [LARGE SCALE GENOMIC DNA]</scope>
    <source>
        <strain evidence="8 9">DSM 17074</strain>
    </source>
</reference>
<comment type="similarity">
    <text evidence="2">Belongs to the 5'-nucleotidase family.</text>
</comment>
<dbReference type="OrthoDB" id="9801679at2"/>
<evidence type="ECO:0000256" key="4">
    <source>
        <dbReference type="SAM" id="Phobius"/>
    </source>
</evidence>
<dbReference type="InterPro" id="IPR008334">
    <property type="entry name" value="5'-Nucleotdase_C"/>
</dbReference>
<dbReference type="InterPro" id="IPR036907">
    <property type="entry name" value="5'-Nucleotdase_C_sf"/>
</dbReference>
<protein>
    <recommendedName>
        <fullName evidence="11">2',3'-cyclic-nucleotide 2'-phosphodiesterase/5'-or 3'-nucleotidase, 5'-nucleotidase family</fullName>
    </recommendedName>
</protein>
<dbReference type="PANTHER" id="PTHR11575">
    <property type="entry name" value="5'-NUCLEOTIDASE-RELATED"/>
    <property type="match status" value="1"/>
</dbReference>
<dbReference type="GO" id="GO:0016787">
    <property type="term" value="F:hydrolase activity"/>
    <property type="evidence" value="ECO:0007669"/>
    <property type="project" value="UniProtKB-KW"/>
</dbReference>
<dbReference type="PRINTS" id="PR01607">
    <property type="entry name" value="APYRASEFAMLY"/>
</dbReference>